<dbReference type="EMBL" id="AP019798">
    <property type="protein sequence ID" value="BBL87471.1"/>
    <property type="molecule type" value="Genomic_DNA"/>
</dbReference>
<feature type="compositionally biased region" description="Polar residues" evidence="1">
    <location>
        <begin position="67"/>
        <end position="76"/>
    </location>
</feature>
<gene>
    <name evidence="4" type="ORF">VroAM7_01240</name>
</gene>
<feature type="domain" description="DUF4124" evidence="3">
    <location>
        <begin position="17"/>
        <end position="78"/>
    </location>
</feature>
<evidence type="ECO:0000313" key="5">
    <source>
        <dbReference type="Proteomes" id="UP000315115"/>
    </source>
</evidence>
<evidence type="ECO:0000256" key="1">
    <source>
        <dbReference type="SAM" id="MobiDB-lite"/>
    </source>
</evidence>
<feature type="region of interest" description="Disordered" evidence="1">
    <location>
        <begin position="56"/>
        <end position="90"/>
    </location>
</feature>
<accession>A0A510I238</accession>
<organism evidence="4 5">
    <name type="scientific">Vibrio rotiferianus</name>
    <dbReference type="NCBI Taxonomy" id="190895"/>
    <lineage>
        <taxon>Bacteria</taxon>
        <taxon>Pseudomonadati</taxon>
        <taxon>Pseudomonadota</taxon>
        <taxon>Gammaproteobacteria</taxon>
        <taxon>Vibrionales</taxon>
        <taxon>Vibrionaceae</taxon>
        <taxon>Vibrio</taxon>
    </lineage>
</organism>
<proteinExistence type="predicted"/>
<dbReference type="Proteomes" id="UP000315115">
    <property type="component" value="Chromosome 1"/>
</dbReference>
<dbReference type="AlphaFoldDB" id="A0A510I238"/>
<protein>
    <recommendedName>
        <fullName evidence="3">DUF4124 domain-containing protein</fullName>
    </recommendedName>
</protein>
<evidence type="ECO:0000259" key="3">
    <source>
        <dbReference type="Pfam" id="PF13511"/>
    </source>
</evidence>
<dbReference type="InterPro" id="IPR025392">
    <property type="entry name" value="DUF4124"/>
</dbReference>
<evidence type="ECO:0000256" key="2">
    <source>
        <dbReference type="SAM" id="SignalP"/>
    </source>
</evidence>
<reference evidence="5" key="1">
    <citation type="submission" date="2019-07" db="EMBL/GenBank/DDBJ databases">
        <title>Complete Genome Sequences of Vibrion rotiferianus strain AM7.</title>
        <authorList>
            <person name="Miyazaki K."/>
            <person name="Wiseschart A."/>
            <person name="Pootanakit K."/>
            <person name="Ishimori K."/>
            <person name="Kitahara K."/>
        </authorList>
    </citation>
    <scope>NUCLEOTIDE SEQUENCE [LARGE SCALE GENOMIC DNA]</scope>
    <source>
        <strain evidence="5">AM7</strain>
    </source>
</reference>
<feature type="signal peptide" evidence="2">
    <location>
        <begin position="1"/>
        <end position="18"/>
    </location>
</feature>
<sequence length="195" mass="21152">MKVQLLPTLIILSGLVTAASPFAQVAYTWVDKDGVIHFSDTPQNGAKAIALPDLQGQAPAPKVESTEALSTSQPPNTVKKDKPKQPEAPKPLSLAMLTPVHDETIRSNQGLINIQLEANRKLGIGEQLQLMLDGKPYAAPQTRLTWQINNIDRGTHTLAVHAKRSGKLIASTSPITVHLHRASVKPKLPRPKPEK</sequence>
<dbReference type="Pfam" id="PF13511">
    <property type="entry name" value="DUF4124"/>
    <property type="match status" value="1"/>
</dbReference>
<keyword evidence="2" id="KW-0732">Signal</keyword>
<feature type="compositionally biased region" description="Basic and acidic residues" evidence="1">
    <location>
        <begin position="78"/>
        <end position="87"/>
    </location>
</feature>
<dbReference type="RefSeq" id="WP_038884229.1">
    <property type="nucleotide sequence ID" value="NZ_AP019798.1"/>
</dbReference>
<name>A0A510I238_9VIBR</name>
<feature type="chain" id="PRO_5022013915" description="DUF4124 domain-containing protein" evidence="2">
    <location>
        <begin position="19"/>
        <end position="195"/>
    </location>
</feature>
<evidence type="ECO:0000313" key="4">
    <source>
        <dbReference type="EMBL" id="BBL87471.1"/>
    </source>
</evidence>